<proteinExistence type="predicted"/>
<organism evidence="1 2">
    <name type="scientific">Adhaeretor mobilis</name>
    <dbReference type="NCBI Taxonomy" id="1930276"/>
    <lineage>
        <taxon>Bacteria</taxon>
        <taxon>Pseudomonadati</taxon>
        <taxon>Planctomycetota</taxon>
        <taxon>Planctomycetia</taxon>
        <taxon>Pirellulales</taxon>
        <taxon>Lacipirellulaceae</taxon>
        <taxon>Adhaeretor</taxon>
    </lineage>
</organism>
<dbReference type="KEGG" id="amob:HG15A2_22120"/>
<evidence type="ECO:0000313" key="1">
    <source>
        <dbReference type="EMBL" id="QDS98924.1"/>
    </source>
</evidence>
<sequence length="181" mass="19836">MEWGFPPSGGNAWYDRCNPYRRPDISPLPSALAIKTAYVGSGRLGSKLLRRCGGVGLADFGPKLLVLPAAKNISFQQVSPAERLEIRSPVLDLVSFGFGLGFRTFGQNHSETERRKSVQQTSTQESLDKAQLLGRCNFQPSVSSGSNPHIFIKENLEKRFAATVCSISTNHLGEQLARSLQ</sequence>
<dbReference type="Proteomes" id="UP000319852">
    <property type="component" value="Chromosome"/>
</dbReference>
<name>A0A517MVL3_9BACT</name>
<gene>
    <name evidence="1" type="ORF">HG15A2_22120</name>
</gene>
<protein>
    <submittedName>
        <fullName evidence="1">Uncharacterized protein</fullName>
    </submittedName>
</protein>
<accession>A0A517MVL3</accession>
<dbReference type="EMBL" id="CP036263">
    <property type="protein sequence ID" value="QDS98924.1"/>
    <property type="molecule type" value="Genomic_DNA"/>
</dbReference>
<dbReference type="AlphaFoldDB" id="A0A517MVL3"/>
<reference evidence="1 2" key="1">
    <citation type="submission" date="2019-02" db="EMBL/GenBank/DDBJ databases">
        <title>Deep-cultivation of Planctomycetes and their phenomic and genomic characterization uncovers novel biology.</title>
        <authorList>
            <person name="Wiegand S."/>
            <person name="Jogler M."/>
            <person name="Boedeker C."/>
            <person name="Pinto D."/>
            <person name="Vollmers J."/>
            <person name="Rivas-Marin E."/>
            <person name="Kohn T."/>
            <person name="Peeters S.H."/>
            <person name="Heuer A."/>
            <person name="Rast P."/>
            <person name="Oberbeckmann S."/>
            <person name="Bunk B."/>
            <person name="Jeske O."/>
            <person name="Meyerdierks A."/>
            <person name="Storesund J.E."/>
            <person name="Kallscheuer N."/>
            <person name="Luecker S."/>
            <person name="Lage O.M."/>
            <person name="Pohl T."/>
            <person name="Merkel B.J."/>
            <person name="Hornburger P."/>
            <person name="Mueller R.-W."/>
            <person name="Bruemmer F."/>
            <person name="Labrenz M."/>
            <person name="Spormann A.M."/>
            <person name="Op den Camp H."/>
            <person name="Overmann J."/>
            <person name="Amann R."/>
            <person name="Jetten M.S.M."/>
            <person name="Mascher T."/>
            <person name="Medema M.H."/>
            <person name="Devos D.P."/>
            <person name="Kaster A.-K."/>
            <person name="Ovreas L."/>
            <person name="Rohde M."/>
            <person name="Galperin M.Y."/>
            <person name="Jogler C."/>
        </authorList>
    </citation>
    <scope>NUCLEOTIDE SEQUENCE [LARGE SCALE GENOMIC DNA]</scope>
    <source>
        <strain evidence="1 2">HG15A2</strain>
    </source>
</reference>
<evidence type="ECO:0000313" key="2">
    <source>
        <dbReference type="Proteomes" id="UP000319852"/>
    </source>
</evidence>
<keyword evidence="2" id="KW-1185">Reference proteome</keyword>